<dbReference type="InterPro" id="IPR010359">
    <property type="entry name" value="IrrE_HExxH"/>
</dbReference>
<dbReference type="Proteomes" id="UP000219050">
    <property type="component" value="Plasmid pDY25-B"/>
</dbReference>
<accession>A0A291M4A9</accession>
<dbReference type="PANTHER" id="PTHR43236:SF2">
    <property type="entry name" value="BLL0069 PROTEIN"/>
    <property type="match status" value="1"/>
</dbReference>
<reference evidence="3 4" key="1">
    <citation type="submission" date="2017-05" db="EMBL/GenBank/DDBJ databases">
        <title>Comparative genomic and metabolic analysis of manganese-oxidizing mechanisms in Celeribater manganoxidans DY25T: its adaption to the environment of polymetallic nodule.</title>
        <authorList>
            <person name="Wang X."/>
        </authorList>
    </citation>
    <scope>NUCLEOTIDE SEQUENCE [LARGE SCALE GENOMIC DNA]</scope>
    <source>
        <strain evidence="3 4">DY25</strain>
        <plasmid evidence="4">pdy25-b</plasmid>
    </source>
</reference>
<feature type="region of interest" description="Disordered" evidence="1">
    <location>
        <begin position="282"/>
        <end position="303"/>
    </location>
</feature>
<evidence type="ECO:0000256" key="1">
    <source>
        <dbReference type="SAM" id="MobiDB-lite"/>
    </source>
</evidence>
<evidence type="ECO:0000313" key="4">
    <source>
        <dbReference type="Proteomes" id="UP000219050"/>
    </source>
</evidence>
<dbReference type="AlphaFoldDB" id="A0A291M4A9"/>
<keyword evidence="4" id="KW-1185">Reference proteome</keyword>
<sequence length="303" mass="34023">MSKPKSPQRWAYDLTIILNTLGGDDRFPVNVGALAYDFSKQRFPDDPISLVQGAPLKGFEGALMKAPPGEKGWGIFYNSDTASPGRVNFTLAHEFGHYLLHRQDHPDGIHCSTEDMERWDSKYRQIEKEANEFAANLLMPLDDFRAQIAPKSQPDLEALGECADRYGVSLIAATLRWLQYTERRAVLVKSIDGFIHWGWSSGRALRTGAYFKTSGRPPIEIPAAAIPATDAELIRRKATREHEAGVWFKEPCTEHALVSEVHDFALSLIHLGDAPSRFELSEEAEEDTYDRMMSRTPGSSWLS</sequence>
<geneLocation type="plasmid" evidence="4">
    <name>pdy25-b</name>
</geneLocation>
<dbReference type="RefSeq" id="WP_067920606.1">
    <property type="nucleotide sequence ID" value="NZ_CP021406.1"/>
</dbReference>
<name>A0A291M4A9_9RHOB</name>
<keyword evidence="3" id="KW-0614">Plasmid</keyword>
<dbReference type="InterPro" id="IPR052345">
    <property type="entry name" value="Rad_response_metalloprotease"/>
</dbReference>
<dbReference type="OrthoDB" id="9794834at2"/>
<evidence type="ECO:0000313" key="3">
    <source>
        <dbReference type="EMBL" id="ATI43823.1"/>
    </source>
</evidence>
<dbReference type="Gene3D" id="1.10.10.2910">
    <property type="match status" value="1"/>
</dbReference>
<gene>
    <name evidence="3" type="ORF">CBW24_16480</name>
</gene>
<organism evidence="3 4">
    <name type="scientific">Pacificitalea manganoxidans</name>
    <dbReference type="NCBI Taxonomy" id="1411902"/>
    <lineage>
        <taxon>Bacteria</taxon>
        <taxon>Pseudomonadati</taxon>
        <taxon>Pseudomonadota</taxon>
        <taxon>Alphaproteobacteria</taxon>
        <taxon>Rhodobacterales</taxon>
        <taxon>Paracoccaceae</taxon>
        <taxon>Pacificitalea</taxon>
    </lineage>
</organism>
<dbReference type="PANTHER" id="PTHR43236">
    <property type="entry name" value="ANTITOXIN HIGA1"/>
    <property type="match status" value="1"/>
</dbReference>
<protein>
    <recommendedName>
        <fullName evidence="2">IrrE N-terminal-like domain-containing protein</fullName>
    </recommendedName>
</protein>
<proteinExistence type="predicted"/>
<evidence type="ECO:0000259" key="2">
    <source>
        <dbReference type="Pfam" id="PF06114"/>
    </source>
</evidence>
<feature type="domain" description="IrrE N-terminal-like" evidence="2">
    <location>
        <begin position="55"/>
        <end position="177"/>
    </location>
</feature>
<dbReference type="Pfam" id="PF06114">
    <property type="entry name" value="Peptidase_M78"/>
    <property type="match status" value="1"/>
</dbReference>
<dbReference type="KEGG" id="cmag:CBW24_16480"/>
<dbReference type="EMBL" id="CP021406">
    <property type="protein sequence ID" value="ATI43823.1"/>
    <property type="molecule type" value="Genomic_DNA"/>
</dbReference>